<protein>
    <submittedName>
        <fullName evidence="1">Uncharacterized protein</fullName>
    </submittedName>
</protein>
<gene>
    <name evidence="1" type="ORF">Hypma_000218</name>
</gene>
<proteinExistence type="predicted"/>
<dbReference type="AlphaFoldDB" id="A0A369JFL9"/>
<accession>A0A369JFL9</accession>
<name>A0A369JFL9_HYPMA</name>
<sequence length="151" mass="17413">MGNKAFANYVDAMSGRDSSTVLRTKTSALWPPQAKMSFQSYRDVFWNSAIPRETHIQDNHGSLARQCRHTQFNFCTHDPLTVVFVLYHLARTTRMSDAMLVIRGAYFKAALKIVRVSDSFAILQQLLRWLFSERTECHCSCHSVRRRGRAL</sequence>
<organism evidence="1 2">
    <name type="scientific">Hypsizygus marmoreus</name>
    <name type="common">White beech mushroom</name>
    <name type="synonym">Agaricus marmoreus</name>
    <dbReference type="NCBI Taxonomy" id="39966"/>
    <lineage>
        <taxon>Eukaryota</taxon>
        <taxon>Fungi</taxon>
        <taxon>Dikarya</taxon>
        <taxon>Basidiomycota</taxon>
        <taxon>Agaricomycotina</taxon>
        <taxon>Agaricomycetes</taxon>
        <taxon>Agaricomycetidae</taxon>
        <taxon>Agaricales</taxon>
        <taxon>Tricholomatineae</taxon>
        <taxon>Lyophyllaceae</taxon>
        <taxon>Hypsizygus</taxon>
    </lineage>
</organism>
<dbReference type="InParanoid" id="A0A369JFL9"/>
<dbReference type="Proteomes" id="UP000076154">
    <property type="component" value="Unassembled WGS sequence"/>
</dbReference>
<evidence type="ECO:0000313" key="2">
    <source>
        <dbReference type="Proteomes" id="UP000076154"/>
    </source>
</evidence>
<evidence type="ECO:0000313" key="1">
    <source>
        <dbReference type="EMBL" id="RDB18503.1"/>
    </source>
</evidence>
<keyword evidence="2" id="KW-1185">Reference proteome</keyword>
<comment type="caution">
    <text evidence="1">The sequence shown here is derived from an EMBL/GenBank/DDBJ whole genome shotgun (WGS) entry which is preliminary data.</text>
</comment>
<reference evidence="1" key="1">
    <citation type="submission" date="2018-04" db="EMBL/GenBank/DDBJ databases">
        <title>Whole genome sequencing of Hypsizygus marmoreus.</title>
        <authorList>
            <person name="Choi I.-G."/>
            <person name="Min B."/>
            <person name="Kim J.-G."/>
            <person name="Kim S."/>
            <person name="Oh Y.-L."/>
            <person name="Kong W.-S."/>
            <person name="Park H."/>
            <person name="Jeong J."/>
            <person name="Song E.-S."/>
        </authorList>
    </citation>
    <scope>NUCLEOTIDE SEQUENCE [LARGE SCALE GENOMIC DNA]</scope>
    <source>
        <strain evidence="1">51987-8</strain>
    </source>
</reference>
<dbReference type="EMBL" id="LUEZ02000101">
    <property type="protein sequence ID" value="RDB18503.1"/>
    <property type="molecule type" value="Genomic_DNA"/>
</dbReference>